<dbReference type="InterPro" id="IPR001173">
    <property type="entry name" value="Glyco_trans_2-like"/>
</dbReference>
<name>W1WU19_9ZZZZ</name>
<evidence type="ECO:0000259" key="1">
    <source>
        <dbReference type="Pfam" id="PF00535"/>
    </source>
</evidence>
<sequence>MNNEVSPLVSILLAVYKPNYDWFKQQLISLNDQTYNNLELVIYDDCPDEPVSEKFISKYITNFNYNIIRGKINRGSNKAFEELTKIGEGDYFAYCDQDDIWEIDKIRLLVDKIKKDKSFLVYSDMSVIDENGVCKYDTLIQAKPRLKYIYGKDLSAQLFFKNCVSGCCMLIKNETAKSAIPFSNYMIHDQWICLVASLDGNISFTDKPLVKYRIHGSNQTGSLRGVFTKRDYYNLRVNTLVNKVKDLDRVLDRKKQIQSCKYDVINEVIINQIREFCDARINRNLIGIFKYRYLCKNEAYFEMLIKYMPELLVKYLLRRFK</sequence>
<reference evidence="2" key="1">
    <citation type="submission" date="2013-12" db="EMBL/GenBank/DDBJ databases">
        <title>A Varibaculum cambriense genome reconstructed from a premature infant gut community with otherwise low bacterial novelty that shifts toward anaerobic metabolism during the third week of life.</title>
        <authorList>
            <person name="Brown C.T."/>
            <person name="Sharon I."/>
            <person name="Thomas B.C."/>
            <person name="Castelle C.J."/>
            <person name="Morowitz M.J."/>
            <person name="Banfield J.F."/>
        </authorList>
    </citation>
    <scope>NUCLEOTIDE SEQUENCE</scope>
</reference>
<dbReference type="GO" id="GO:0016758">
    <property type="term" value="F:hexosyltransferase activity"/>
    <property type="evidence" value="ECO:0007669"/>
    <property type="project" value="UniProtKB-ARBA"/>
</dbReference>
<organism evidence="2">
    <name type="scientific">human gut metagenome</name>
    <dbReference type="NCBI Taxonomy" id="408170"/>
    <lineage>
        <taxon>unclassified sequences</taxon>
        <taxon>metagenomes</taxon>
        <taxon>organismal metagenomes</taxon>
    </lineage>
</organism>
<feature type="domain" description="Glycosyltransferase 2-like" evidence="1">
    <location>
        <begin position="13"/>
        <end position="169"/>
    </location>
</feature>
<dbReference type="AlphaFoldDB" id="W1WU19"/>
<dbReference type="InterPro" id="IPR029044">
    <property type="entry name" value="Nucleotide-diphossugar_trans"/>
</dbReference>
<dbReference type="EMBL" id="AZMM01018319">
    <property type="protein sequence ID" value="ETJ21707.1"/>
    <property type="molecule type" value="Genomic_DNA"/>
</dbReference>
<evidence type="ECO:0000313" key="2">
    <source>
        <dbReference type="EMBL" id="ETJ21707.1"/>
    </source>
</evidence>
<comment type="caution">
    <text evidence="2">The sequence shown here is derived from an EMBL/GenBank/DDBJ whole genome shotgun (WGS) entry which is preliminary data.</text>
</comment>
<dbReference type="PANTHER" id="PTHR22916">
    <property type="entry name" value="GLYCOSYLTRANSFERASE"/>
    <property type="match status" value="1"/>
</dbReference>
<keyword evidence="2" id="KW-0808">Transferase</keyword>
<accession>W1WU19</accession>
<proteinExistence type="predicted"/>
<dbReference type="SUPFAM" id="SSF53448">
    <property type="entry name" value="Nucleotide-diphospho-sugar transferases"/>
    <property type="match status" value="1"/>
</dbReference>
<dbReference type="Gene3D" id="3.90.550.10">
    <property type="entry name" value="Spore Coat Polysaccharide Biosynthesis Protein SpsA, Chain A"/>
    <property type="match status" value="1"/>
</dbReference>
<dbReference type="PANTHER" id="PTHR22916:SF3">
    <property type="entry name" value="UDP-GLCNAC:BETAGAL BETA-1,3-N-ACETYLGLUCOSAMINYLTRANSFERASE-LIKE PROTEIN 1"/>
    <property type="match status" value="1"/>
</dbReference>
<protein>
    <submittedName>
        <fullName evidence="2">Glycosyltransferase</fullName>
    </submittedName>
</protein>
<gene>
    <name evidence="2" type="ORF">Q604_UNBC18319G0010</name>
</gene>
<dbReference type="Pfam" id="PF00535">
    <property type="entry name" value="Glycos_transf_2"/>
    <property type="match status" value="1"/>
</dbReference>